<name>A0AAN7A9E0_9PEZI</name>
<accession>A0AAN7A9E0</accession>
<dbReference type="Proteomes" id="UP001302321">
    <property type="component" value="Unassembled WGS sequence"/>
</dbReference>
<evidence type="ECO:0000313" key="4">
    <source>
        <dbReference type="Proteomes" id="UP001302321"/>
    </source>
</evidence>
<keyword evidence="1" id="KW-0175">Coiled coil</keyword>
<proteinExistence type="predicted"/>
<feature type="domain" description="Prion-inhibition and propagation HeLo" evidence="2">
    <location>
        <begin position="6"/>
        <end position="186"/>
    </location>
</feature>
<dbReference type="Pfam" id="PF14479">
    <property type="entry name" value="HeLo"/>
    <property type="match status" value="1"/>
</dbReference>
<gene>
    <name evidence="3" type="ORF">QBC36DRAFT_327311</name>
</gene>
<evidence type="ECO:0000259" key="2">
    <source>
        <dbReference type="Pfam" id="PF14479"/>
    </source>
</evidence>
<keyword evidence="4" id="KW-1185">Reference proteome</keyword>
<dbReference type="Gene3D" id="1.20.120.1020">
    <property type="entry name" value="Prion-inhibition and propagation, HeLo domain"/>
    <property type="match status" value="1"/>
</dbReference>
<feature type="coiled-coil region" evidence="1">
    <location>
        <begin position="164"/>
        <end position="194"/>
    </location>
</feature>
<protein>
    <submittedName>
        <fullName evidence="3">Prion-inhibition and propagation-domain-containing protein</fullName>
    </submittedName>
</protein>
<dbReference type="AlphaFoldDB" id="A0AAN7A9E0"/>
<organism evidence="3 4">
    <name type="scientific">Triangularia setosa</name>
    <dbReference type="NCBI Taxonomy" id="2587417"/>
    <lineage>
        <taxon>Eukaryota</taxon>
        <taxon>Fungi</taxon>
        <taxon>Dikarya</taxon>
        <taxon>Ascomycota</taxon>
        <taxon>Pezizomycotina</taxon>
        <taxon>Sordariomycetes</taxon>
        <taxon>Sordariomycetidae</taxon>
        <taxon>Sordariales</taxon>
        <taxon>Podosporaceae</taxon>
        <taxon>Triangularia</taxon>
    </lineage>
</organism>
<evidence type="ECO:0000313" key="3">
    <source>
        <dbReference type="EMBL" id="KAK4177292.1"/>
    </source>
</evidence>
<dbReference type="EMBL" id="MU866169">
    <property type="protein sequence ID" value="KAK4177292.1"/>
    <property type="molecule type" value="Genomic_DNA"/>
</dbReference>
<dbReference type="InterPro" id="IPR029498">
    <property type="entry name" value="HeLo_dom"/>
</dbReference>
<reference evidence="3" key="2">
    <citation type="submission" date="2023-05" db="EMBL/GenBank/DDBJ databases">
        <authorList>
            <consortium name="Lawrence Berkeley National Laboratory"/>
            <person name="Steindorff A."/>
            <person name="Hensen N."/>
            <person name="Bonometti L."/>
            <person name="Westerberg I."/>
            <person name="Brannstrom I.O."/>
            <person name="Guillou S."/>
            <person name="Cros-Aarteil S."/>
            <person name="Calhoun S."/>
            <person name="Haridas S."/>
            <person name="Kuo A."/>
            <person name="Mondo S."/>
            <person name="Pangilinan J."/>
            <person name="Riley R."/>
            <person name="Labutti K."/>
            <person name="Andreopoulos B."/>
            <person name="Lipzen A."/>
            <person name="Chen C."/>
            <person name="Yanf M."/>
            <person name="Daum C."/>
            <person name="Ng V."/>
            <person name="Clum A."/>
            <person name="Ohm R."/>
            <person name="Martin F."/>
            <person name="Silar P."/>
            <person name="Natvig D."/>
            <person name="Lalanne C."/>
            <person name="Gautier V."/>
            <person name="Ament-Velasquez S.L."/>
            <person name="Kruys A."/>
            <person name="Hutchinson M.I."/>
            <person name="Powell A.J."/>
            <person name="Barry K."/>
            <person name="Miller A.N."/>
            <person name="Grigoriev I.V."/>
            <person name="Debuchy R."/>
            <person name="Gladieux P."/>
            <person name="Thoren M.H."/>
            <person name="Johannesson H."/>
        </authorList>
    </citation>
    <scope>NUCLEOTIDE SEQUENCE</scope>
    <source>
        <strain evidence="3">CBS 892.96</strain>
    </source>
</reference>
<keyword evidence="3" id="KW-0034">Amyloid</keyword>
<keyword evidence="3" id="KW-0640">Prion</keyword>
<dbReference type="InterPro" id="IPR038305">
    <property type="entry name" value="HeLo_sf"/>
</dbReference>
<comment type="caution">
    <text evidence="3">The sequence shown here is derived from an EMBL/GenBank/DDBJ whole genome shotgun (WGS) entry which is preliminary data.</text>
</comment>
<evidence type="ECO:0000256" key="1">
    <source>
        <dbReference type="SAM" id="Coils"/>
    </source>
</evidence>
<reference evidence="3" key="1">
    <citation type="journal article" date="2023" name="Mol. Phylogenet. Evol.">
        <title>Genome-scale phylogeny and comparative genomics of the fungal order Sordariales.</title>
        <authorList>
            <person name="Hensen N."/>
            <person name="Bonometti L."/>
            <person name="Westerberg I."/>
            <person name="Brannstrom I.O."/>
            <person name="Guillou S."/>
            <person name="Cros-Aarteil S."/>
            <person name="Calhoun S."/>
            <person name="Haridas S."/>
            <person name="Kuo A."/>
            <person name="Mondo S."/>
            <person name="Pangilinan J."/>
            <person name="Riley R."/>
            <person name="LaButti K."/>
            <person name="Andreopoulos B."/>
            <person name="Lipzen A."/>
            <person name="Chen C."/>
            <person name="Yan M."/>
            <person name="Daum C."/>
            <person name="Ng V."/>
            <person name="Clum A."/>
            <person name="Steindorff A."/>
            <person name="Ohm R.A."/>
            <person name="Martin F."/>
            <person name="Silar P."/>
            <person name="Natvig D.O."/>
            <person name="Lalanne C."/>
            <person name="Gautier V."/>
            <person name="Ament-Velasquez S.L."/>
            <person name="Kruys A."/>
            <person name="Hutchinson M.I."/>
            <person name="Powell A.J."/>
            <person name="Barry K."/>
            <person name="Miller A.N."/>
            <person name="Grigoriev I.V."/>
            <person name="Debuchy R."/>
            <person name="Gladieux P."/>
            <person name="Hiltunen Thoren M."/>
            <person name="Johannesson H."/>
        </authorList>
    </citation>
    <scope>NUCLEOTIDE SEQUENCE</scope>
    <source>
        <strain evidence="3">CBS 892.96</strain>
    </source>
</reference>
<sequence>MAEVAGLVVGAVGLVTLFGTCVEGYNKIQLMRTSERDCDFLISKFDLVKIRFELWGQTVGLEASRYSRAEPPMISDKTLCTNWHDIKDTVGPSLISMGKIFNDRGRLEDKYGLKAVSGFQVASSVRVHRSSTFPFLKCSRSFCGKEQQRRWTVGEKVTWAIRGRQGFECLIDQLESLVRNLEKVADYLGALERQSGPKYFGALVSDDARQVNGPVGLEGKSEPVPAVHVKPVSINSAVQINGPMSMEALQVVLLGSGSAATFRVHDQREGIEMFCDPRQNSR</sequence>